<organism evidence="1 2">
    <name type="scientific">Pyricularia oryzae</name>
    <name type="common">Rice blast fungus</name>
    <name type="synonym">Magnaporthe oryzae</name>
    <dbReference type="NCBI Taxonomy" id="318829"/>
    <lineage>
        <taxon>Eukaryota</taxon>
        <taxon>Fungi</taxon>
        <taxon>Dikarya</taxon>
        <taxon>Ascomycota</taxon>
        <taxon>Pezizomycotina</taxon>
        <taxon>Sordariomycetes</taxon>
        <taxon>Sordariomycetidae</taxon>
        <taxon>Magnaporthales</taxon>
        <taxon>Pyriculariaceae</taxon>
        <taxon>Pyricularia</taxon>
    </lineage>
</organism>
<dbReference type="Proteomes" id="UP000294847">
    <property type="component" value="Chromosome 4"/>
</dbReference>
<proteinExistence type="predicted"/>
<dbReference type="EMBL" id="CP034207">
    <property type="protein sequence ID" value="QBZ61410.1"/>
    <property type="molecule type" value="Genomic_DNA"/>
</dbReference>
<dbReference type="AlphaFoldDB" id="A0A4P7NHJ6"/>
<accession>A0A4P7NHJ6</accession>
<gene>
    <name evidence="1" type="ORF">PoMZ_08359</name>
</gene>
<protein>
    <submittedName>
        <fullName evidence="1">Uncharacterized protein</fullName>
    </submittedName>
</protein>
<reference evidence="1 2" key="1">
    <citation type="journal article" date="2019" name="Mol. Biol. Evol.">
        <title>Blast fungal genomes show frequent chromosomal changes, gene gains and losses, and effector gene turnover.</title>
        <authorList>
            <person name="Gomez Luciano L.B."/>
            <person name="Jason Tsai I."/>
            <person name="Chuma I."/>
            <person name="Tosa Y."/>
            <person name="Chen Y.H."/>
            <person name="Li J.Y."/>
            <person name="Li M.Y."/>
            <person name="Jade Lu M.Y."/>
            <person name="Nakayashiki H."/>
            <person name="Li W.H."/>
        </authorList>
    </citation>
    <scope>NUCLEOTIDE SEQUENCE [LARGE SCALE GENOMIC DNA]</scope>
    <source>
        <strain evidence="1">MZ5-1-6</strain>
    </source>
</reference>
<evidence type="ECO:0000313" key="2">
    <source>
        <dbReference type="Proteomes" id="UP000294847"/>
    </source>
</evidence>
<name>A0A4P7NHJ6_PYROR</name>
<sequence length="95" mass="10285">GGGGGNAISFDVQLLYRQVVPSCHLPPLIVGAMELPIILLEHELLEVSPGRGRLLFPPELFAWLAWFVRSTSLPASFSPHRIATAGGFVRAKVTH</sequence>
<evidence type="ECO:0000313" key="1">
    <source>
        <dbReference type="EMBL" id="QBZ61410.1"/>
    </source>
</evidence>
<feature type="non-terminal residue" evidence="1">
    <location>
        <position position="1"/>
    </location>
</feature>